<evidence type="ECO:0000256" key="4">
    <source>
        <dbReference type="ARBA" id="ARBA00022737"/>
    </source>
</evidence>
<dbReference type="Proteomes" id="UP001408789">
    <property type="component" value="Unassembled WGS sequence"/>
</dbReference>
<dbReference type="GO" id="GO:0006397">
    <property type="term" value="P:mRNA processing"/>
    <property type="evidence" value="ECO:0007669"/>
    <property type="project" value="UniProtKB-KW"/>
</dbReference>
<evidence type="ECO:0000256" key="9">
    <source>
        <dbReference type="PROSITE-ProRule" id="PRU00176"/>
    </source>
</evidence>
<dbReference type="InterPro" id="IPR006529">
    <property type="entry name" value="U2AF_lg"/>
</dbReference>
<dbReference type="GO" id="GO:0003723">
    <property type="term" value="F:RNA binding"/>
    <property type="evidence" value="ECO:0007669"/>
    <property type="project" value="UniProtKB-UniRule"/>
</dbReference>
<reference evidence="12 13" key="1">
    <citation type="submission" date="2024-04" db="EMBL/GenBank/DDBJ databases">
        <title>The reference genome of an endangered Asteraceae, Deinandra increscens subsp. villosa, native to the Central Coast of California.</title>
        <authorList>
            <person name="Guilliams M."/>
            <person name="Hasenstab-Lehman K."/>
            <person name="Meyer R."/>
            <person name="Mcevoy S."/>
        </authorList>
    </citation>
    <scope>NUCLEOTIDE SEQUENCE [LARGE SCALE GENOMIC DNA]</scope>
    <source>
        <tissue evidence="12">Leaf</tissue>
    </source>
</reference>
<dbReference type="EMBL" id="JBCNJP010000006">
    <property type="protein sequence ID" value="KAK9078498.1"/>
    <property type="molecule type" value="Genomic_DNA"/>
</dbReference>
<dbReference type="PANTHER" id="PTHR23139">
    <property type="entry name" value="RNA-BINDING PROTEIN"/>
    <property type="match status" value="1"/>
</dbReference>
<dbReference type="GO" id="GO:0008380">
    <property type="term" value="P:RNA splicing"/>
    <property type="evidence" value="ECO:0007669"/>
    <property type="project" value="UniProtKB-KW"/>
</dbReference>
<evidence type="ECO:0000313" key="13">
    <source>
        <dbReference type="Proteomes" id="UP001408789"/>
    </source>
</evidence>
<feature type="region of interest" description="Disordered" evidence="10">
    <location>
        <begin position="1"/>
        <end position="220"/>
    </location>
</feature>
<keyword evidence="6" id="KW-0508">mRNA splicing</keyword>
<evidence type="ECO:0000256" key="8">
    <source>
        <dbReference type="ARBA" id="ARBA00055843"/>
    </source>
</evidence>
<feature type="domain" description="RRM" evidence="11">
    <location>
        <begin position="521"/>
        <end position="612"/>
    </location>
</feature>
<feature type="domain" description="RRM" evidence="11">
    <location>
        <begin position="285"/>
        <end position="368"/>
    </location>
</feature>
<proteinExistence type="inferred from homology"/>
<dbReference type="GO" id="GO:0005634">
    <property type="term" value="C:nucleus"/>
    <property type="evidence" value="ECO:0007669"/>
    <property type="project" value="UniProtKB-SubCell"/>
</dbReference>
<feature type="compositionally biased region" description="Basic residues" evidence="10">
    <location>
        <begin position="184"/>
        <end position="195"/>
    </location>
</feature>
<accession>A0AAP0DSL5</accession>
<organism evidence="12 13">
    <name type="scientific">Deinandra increscens subsp. villosa</name>
    <dbReference type="NCBI Taxonomy" id="3103831"/>
    <lineage>
        <taxon>Eukaryota</taxon>
        <taxon>Viridiplantae</taxon>
        <taxon>Streptophyta</taxon>
        <taxon>Embryophyta</taxon>
        <taxon>Tracheophyta</taxon>
        <taxon>Spermatophyta</taxon>
        <taxon>Magnoliopsida</taxon>
        <taxon>eudicotyledons</taxon>
        <taxon>Gunneridae</taxon>
        <taxon>Pentapetalae</taxon>
        <taxon>asterids</taxon>
        <taxon>campanulids</taxon>
        <taxon>Asterales</taxon>
        <taxon>Asteraceae</taxon>
        <taxon>Asteroideae</taxon>
        <taxon>Heliantheae alliance</taxon>
        <taxon>Madieae</taxon>
        <taxon>Madiinae</taxon>
        <taxon>Deinandra</taxon>
    </lineage>
</organism>
<evidence type="ECO:0000313" key="12">
    <source>
        <dbReference type="EMBL" id="KAK9078498.1"/>
    </source>
</evidence>
<comment type="similarity">
    <text evidence="2">Belongs to the splicing factor SR family.</text>
</comment>
<evidence type="ECO:0000256" key="3">
    <source>
        <dbReference type="ARBA" id="ARBA00022664"/>
    </source>
</evidence>
<keyword evidence="13" id="KW-1185">Reference proteome</keyword>
<keyword evidence="7" id="KW-0539">Nucleus</keyword>
<evidence type="ECO:0000256" key="10">
    <source>
        <dbReference type="SAM" id="MobiDB-lite"/>
    </source>
</evidence>
<dbReference type="InterPro" id="IPR012677">
    <property type="entry name" value="Nucleotide-bd_a/b_plait_sf"/>
</dbReference>
<dbReference type="InterPro" id="IPR000504">
    <property type="entry name" value="RRM_dom"/>
</dbReference>
<dbReference type="SUPFAM" id="SSF54928">
    <property type="entry name" value="RNA-binding domain, RBD"/>
    <property type="match status" value="2"/>
</dbReference>
<evidence type="ECO:0000256" key="7">
    <source>
        <dbReference type="ARBA" id="ARBA00023242"/>
    </source>
</evidence>
<feature type="compositionally biased region" description="Basic and acidic residues" evidence="10">
    <location>
        <begin position="45"/>
        <end position="183"/>
    </location>
</feature>
<dbReference type="NCBIfam" id="TIGR01642">
    <property type="entry name" value="U2AF_lg"/>
    <property type="match status" value="1"/>
</dbReference>
<evidence type="ECO:0000256" key="2">
    <source>
        <dbReference type="ARBA" id="ARBA00010269"/>
    </source>
</evidence>
<dbReference type="CDD" id="cd12231">
    <property type="entry name" value="RRM2_U2AF65"/>
    <property type="match status" value="1"/>
</dbReference>
<dbReference type="FunFam" id="3.30.70.330:FF:000057">
    <property type="entry name" value="U2 snRNP auxiliary factor large subunit"/>
    <property type="match status" value="1"/>
</dbReference>
<dbReference type="CDD" id="cd12230">
    <property type="entry name" value="RRM1_U2AF65"/>
    <property type="match status" value="1"/>
</dbReference>
<name>A0AAP0DSL5_9ASTR</name>
<dbReference type="CDD" id="cd12232">
    <property type="entry name" value="RRM3_U2AF65"/>
    <property type="match status" value="1"/>
</dbReference>
<keyword evidence="3" id="KW-0507">mRNA processing</keyword>
<dbReference type="SMART" id="SM00360">
    <property type="entry name" value="RRM"/>
    <property type="match status" value="3"/>
</dbReference>
<keyword evidence="5 9" id="KW-0694">RNA-binding</keyword>
<feature type="domain" description="RRM" evidence="11">
    <location>
        <begin position="405"/>
        <end position="483"/>
    </location>
</feature>
<feature type="compositionally biased region" description="Low complexity" evidence="10">
    <location>
        <begin position="27"/>
        <end position="41"/>
    </location>
</feature>
<gene>
    <name evidence="12" type="ORF">SSX86_002555</name>
</gene>
<dbReference type="PROSITE" id="PS50102">
    <property type="entry name" value="RRM"/>
    <property type="match status" value="3"/>
</dbReference>
<dbReference type="InterPro" id="IPR035979">
    <property type="entry name" value="RBD_domain_sf"/>
</dbReference>
<feature type="compositionally biased region" description="Basic residues" evidence="10">
    <location>
        <begin position="202"/>
        <end position="214"/>
    </location>
</feature>
<dbReference type="Pfam" id="PF00076">
    <property type="entry name" value="RRM_1"/>
    <property type="match status" value="1"/>
</dbReference>
<evidence type="ECO:0000256" key="5">
    <source>
        <dbReference type="ARBA" id="ARBA00022884"/>
    </source>
</evidence>
<sequence>MTDYEERYEGNGEDVEAFGGGDSSPPAATNSHGGGTATAAAEEFSDSKSQRDTHDYERDSSKSRSKDRERGRDKDGDRDRERDRDKDRDREKSRDRDKEKSRDRDRERDRDKDKDREKSRDRDKEKSRDRDREKDRDKDRERHRDRHRERSERRERGGDRDDDDYHRSRDYDRRRDYDRDREGRRSRHRSRSRSRAKSERRSRSRSRSRSKSSKRVSGFDMAPPASAILAGAAAVTPGQVPGASPAIPGMFQNMFPLASGQFGGIGGLPLMPVQAMTQQATRHARRVYVGGLSPTANEQTVATYFSHVMAAIGGNTAGPGDAVVNVYINHEKKFAFVEMRSVEEASNAMALDGIIFEGAPVKVRRPSDYNPSLAATLGPSQPNPNLNLAAVGLNPGSAGGLEGPDRIFVGGLPYYFTEAQVRELLESFGALRGFDLVKDRETGNSKGYAFCVYQDLSVTDIACAALNGIKMGDKTLTVRRANQGQIQPKPEQESILLHAQQQIALQRMMLQPGAIGTPPTKVLSLTQVVTEDELINDEDYEDILEDMRIECGKFGSLVNVVIPRPNPNGEPVAGVGKVFLEYADTESSTKARAGLNGRKFGGNQVVASFYPEDKFNQGEYDG</sequence>
<dbReference type="Gene3D" id="3.30.70.330">
    <property type="match status" value="3"/>
</dbReference>
<protein>
    <recommendedName>
        <fullName evidence="11">RRM domain-containing protein</fullName>
    </recommendedName>
</protein>
<feature type="compositionally biased region" description="Basic and acidic residues" evidence="10">
    <location>
        <begin position="1"/>
        <end position="10"/>
    </location>
</feature>
<evidence type="ECO:0000259" key="11">
    <source>
        <dbReference type="PROSITE" id="PS50102"/>
    </source>
</evidence>
<dbReference type="FunFam" id="3.30.70.330:FF:000111">
    <property type="entry name" value="U2 snRNP auxiliary factor large subunit"/>
    <property type="match status" value="1"/>
</dbReference>
<evidence type="ECO:0000256" key="1">
    <source>
        <dbReference type="ARBA" id="ARBA00004123"/>
    </source>
</evidence>
<dbReference type="AlphaFoldDB" id="A0AAP0DSL5"/>
<comment type="subcellular location">
    <subcellularLocation>
        <location evidence="1">Nucleus</location>
    </subcellularLocation>
</comment>
<keyword evidence="4" id="KW-0677">Repeat</keyword>
<comment type="function">
    <text evidence="8">Necessary for the splicing of pre-mRNA. Binds to the U -enriched regions of plant introns.</text>
</comment>
<dbReference type="FunFam" id="3.30.70.330:FF:000225">
    <property type="entry name" value="U2 snRNP auxiliary factor large subunit"/>
    <property type="match status" value="1"/>
</dbReference>
<comment type="caution">
    <text evidence="12">The sequence shown here is derived from an EMBL/GenBank/DDBJ whole genome shotgun (WGS) entry which is preliminary data.</text>
</comment>
<evidence type="ECO:0000256" key="6">
    <source>
        <dbReference type="ARBA" id="ARBA00023187"/>
    </source>
</evidence>